<sequence>MQRLANVRIVLSNPSHPGNIGAAARAMKTMGVARLMLVNPERFPDPVATARAAGADDVLQAAPICQSLDEALHGTILAIALSARQRDLGPAPLSVRDAASLVLEQAECGDVALVFGNETRGLSNEDVQRCRYIVHIPTDPAYSSLNLGAAVQVLCYELRQNALSGAPLGQECTAGRVTPFSSPPATHEEVERFYAHLRDVMIRAGFHDPLHPKRLMPKLRRLFGRVALERDEVNILRGILDAVDKNPGLDRSNH</sequence>
<evidence type="ECO:0000256" key="5">
    <source>
        <dbReference type="RuleBase" id="RU362024"/>
    </source>
</evidence>
<comment type="similarity">
    <text evidence="1">Belongs to the class IV-like SAM-binding methyltransferase superfamily. RNA methyltransferase TrmH family.</text>
</comment>
<dbReference type="GO" id="GO:0032259">
    <property type="term" value="P:methylation"/>
    <property type="evidence" value="ECO:0007669"/>
    <property type="project" value="UniProtKB-KW"/>
</dbReference>
<dbReference type="NCBIfam" id="TIGR00050">
    <property type="entry name" value="rRNA_methyl_1"/>
    <property type="match status" value="1"/>
</dbReference>
<dbReference type="PIRSF" id="PIRSF004808">
    <property type="entry name" value="LasT"/>
    <property type="match status" value="1"/>
</dbReference>
<dbReference type="EC" id="2.1.1.200" evidence="5"/>
<organism evidence="7 8">
    <name type="scientific">Dentiradicibacter hellwigii</name>
    <dbReference type="NCBI Taxonomy" id="3149053"/>
    <lineage>
        <taxon>Bacteria</taxon>
        <taxon>Pseudomonadati</taxon>
        <taxon>Pseudomonadota</taxon>
        <taxon>Betaproteobacteria</taxon>
        <taxon>Rhodocyclales</taxon>
        <taxon>Rhodocyclaceae</taxon>
        <taxon>Dentiradicibacter</taxon>
    </lineage>
</organism>
<keyword evidence="3" id="KW-0808">Transferase</keyword>
<dbReference type="InterPro" id="IPR029028">
    <property type="entry name" value="Alpha/beta_knot_MTases"/>
</dbReference>
<comment type="catalytic activity">
    <reaction evidence="5">
        <text>uridine(32) in tRNA + S-adenosyl-L-methionine = 2'-O-methyluridine(32) in tRNA + S-adenosyl-L-homocysteine + H(+)</text>
        <dbReference type="Rhea" id="RHEA:42936"/>
        <dbReference type="Rhea" id="RHEA-COMP:10107"/>
        <dbReference type="Rhea" id="RHEA-COMP:10290"/>
        <dbReference type="ChEBI" id="CHEBI:15378"/>
        <dbReference type="ChEBI" id="CHEBI:57856"/>
        <dbReference type="ChEBI" id="CHEBI:59789"/>
        <dbReference type="ChEBI" id="CHEBI:65315"/>
        <dbReference type="ChEBI" id="CHEBI:74478"/>
        <dbReference type="EC" id="2.1.1.200"/>
    </reaction>
</comment>
<evidence type="ECO:0000256" key="1">
    <source>
        <dbReference type="ARBA" id="ARBA00007228"/>
    </source>
</evidence>
<dbReference type="Gene3D" id="1.10.8.590">
    <property type="match status" value="1"/>
</dbReference>
<dbReference type="PANTHER" id="PTHR42786:SF2">
    <property type="entry name" value="TRNA (CYTIDINE_URIDINE-2'-O-)-METHYLTRANSFERASE TRMJ"/>
    <property type="match status" value="1"/>
</dbReference>
<proteinExistence type="inferred from homology"/>
<evidence type="ECO:0000259" key="6">
    <source>
        <dbReference type="Pfam" id="PF00588"/>
    </source>
</evidence>
<dbReference type="EMBL" id="JBEUWX010000002">
    <property type="protein sequence ID" value="MFA9949849.1"/>
    <property type="molecule type" value="Genomic_DNA"/>
</dbReference>
<gene>
    <name evidence="5" type="primary">trmJ</name>
    <name evidence="7" type="ORF">ABCS64_05845</name>
</gene>
<keyword evidence="8" id="KW-1185">Reference proteome</keyword>
<comment type="subunit">
    <text evidence="5">Homodimer.</text>
</comment>
<dbReference type="CDD" id="cd18093">
    <property type="entry name" value="SpoU-like_TrmJ"/>
    <property type="match status" value="1"/>
</dbReference>
<dbReference type="Gene3D" id="3.40.1280.10">
    <property type="match status" value="1"/>
</dbReference>
<dbReference type="RefSeq" id="WP_418890949.1">
    <property type="nucleotide sequence ID" value="NZ_JBEUWX010000002.1"/>
</dbReference>
<dbReference type="Proteomes" id="UP001574673">
    <property type="component" value="Unassembled WGS sequence"/>
</dbReference>
<evidence type="ECO:0000256" key="3">
    <source>
        <dbReference type="ARBA" id="ARBA00022679"/>
    </source>
</evidence>
<dbReference type="InterPro" id="IPR029026">
    <property type="entry name" value="tRNA_m1G_MTases_N"/>
</dbReference>
<keyword evidence="2 5" id="KW-0489">Methyltransferase</keyword>
<evidence type="ECO:0000313" key="8">
    <source>
        <dbReference type="Proteomes" id="UP001574673"/>
    </source>
</evidence>
<evidence type="ECO:0000256" key="2">
    <source>
        <dbReference type="ARBA" id="ARBA00022603"/>
    </source>
</evidence>
<comment type="function">
    <text evidence="5">Catalyzes the formation of 2'O-methylated cytidine (Cm32) or 2'O-methylated uridine (Um32) at position 32 in tRNA.</text>
</comment>
<name>A0ABV4UDW7_9RHOO</name>
<comment type="catalytic activity">
    <reaction evidence="5">
        <text>cytidine(32) in tRNA + S-adenosyl-L-methionine = 2'-O-methylcytidine(32) in tRNA + S-adenosyl-L-homocysteine + H(+)</text>
        <dbReference type="Rhea" id="RHEA:42932"/>
        <dbReference type="Rhea" id="RHEA-COMP:10288"/>
        <dbReference type="Rhea" id="RHEA-COMP:10289"/>
        <dbReference type="ChEBI" id="CHEBI:15378"/>
        <dbReference type="ChEBI" id="CHEBI:57856"/>
        <dbReference type="ChEBI" id="CHEBI:59789"/>
        <dbReference type="ChEBI" id="CHEBI:74495"/>
        <dbReference type="ChEBI" id="CHEBI:82748"/>
        <dbReference type="EC" id="2.1.1.200"/>
    </reaction>
</comment>
<dbReference type="Pfam" id="PF00588">
    <property type="entry name" value="SpoU_methylase"/>
    <property type="match status" value="1"/>
</dbReference>
<evidence type="ECO:0000313" key="7">
    <source>
        <dbReference type="EMBL" id="MFA9949849.1"/>
    </source>
</evidence>
<dbReference type="InterPro" id="IPR004384">
    <property type="entry name" value="RNA_MeTrfase_TrmJ/LasT"/>
</dbReference>
<comment type="subcellular location">
    <subcellularLocation>
        <location evidence="5">Cytoplasm</location>
    </subcellularLocation>
</comment>
<accession>A0ABV4UDW7</accession>
<reference evidence="8" key="1">
    <citation type="submission" date="2024-06" db="EMBL/GenBank/DDBJ databases">
        <title>Radixoralia hellwigii gen. nov., sp nov., isolated from a root canal in the human oral cavity.</title>
        <authorList>
            <person name="Bartsch S."/>
            <person name="Wittmer A."/>
            <person name="Schulz A.-K."/>
            <person name="Neumann-Schaal M."/>
            <person name="Wolf J."/>
            <person name="Gronow S."/>
            <person name="Tennert C."/>
            <person name="Haecker G."/>
            <person name="Cieplik F."/>
            <person name="Al-Ahmad A."/>
        </authorList>
    </citation>
    <scope>NUCLEOTIDE SEQUENCE [LARGE SCALE GENOMIC DNA]</scope>
    <source>
        <strain evidence="8">Wk13</strain>
    </source>
</reference>
<keyword evidence="4 5" id="KW-0949">S-adenosyl-L-methionine</keyword>
<keyword evidence="5" id="KW-0819">tRNA processing</keyword>
<dbReference type="SUPFAM" id="SSF75217">
    <property type="entry name" value="alpha/beta knot"/>
    <property type="match status" value="1"/>
</dbReference>
<dbReference type="InterPro" id="IPR001537">
    <property type="entry name" value="SpoU_MeTrfase"/>
</dbReference>
<protein>
    <recommendedName>
        <fullName evidence="5">tRNA (cytidine/uridine-2'-O-)-methyltransferase TrmJ</fullName>
        <ecNumber evidence="5">2.1.1.200</ecNumber>
    </recommendedName>
    <alternativeName>
        <fullName evidence="5">tRNA (cytidine(32)/uridine(32)-2'-O)-methyltransferase</fullName>
    </alternativeName>
    <alternativeName>
        <fullName evidence="5">tRNA Cm32/Um32 methyltransferase</fullName>
    </alternativeName>
</protein>
<dbReference type="PANTHER" id="PTHR42786">
    <property type="entry name" value="TRNA/RRNA METHYLTRANSFERASE"/>
    <property type="match status" value="1"/>
</dbReference>
<evidence type="ECO:0000256" key="4">
    <source>
        <dbReference type="ARBA" id="ARBA00022691"/>
    </source>
</evidence>
<comment type="caution">
    <text evidence="7">The sequence shown here is derived from an EMBL/GenBank/DDBJ whole genome shotgun (WGS) entry which is preliminary data.</text>
</comment>
<keyword evidence="5" id="KW-0963">Cytoplasm</keyword>
<dbReference type="GO" id="GO:0008168">
    <property type="term" value="F:methyltransferase activity"/>
    <property type="evidence" value="ECO:0007669"/>
    <property type="project" value="UniProtKB-KW"/>
</dbReference>
<feature type="domain" description="tRNA/rRNA methyltransferase SpoU type" evidence="6">
    <location>
        <begin position="7"/>
        <end position="156"/>
    </location>
</feature>